<comment type="subcellular location">
    <subcellularLocation>
        <location evidence="1">Cytoplasm</location>
    </subcellularLocation>
</comment>
<evidence type="ECO:0000256" key="2">
    <source>
        <dbReference type="ARBA" id="ARBA00021483"/>
    </source>
</evidence>
<dbReference type="GO" id="GO:0006935">
    <property type="term" value="P:chemotaxis"/>
    <property type="evidence" value="ECO:0007669"/>
    <property type="project" value="UniProtKB-KW"/>
</dbReference>
<evidence type="ECO:0000256" key="4">
    <source>
        <dbReference type="ARBA" id="ARBA00022500"/>
    </source>
</evidence>
<evidence type="ECO:0000256" key="1">
    <source>
        <dbReference type="ARBA" id="ARBA00004496"/>
    </source>
</evidence>
<dbReference type="SMART" id="SM00260">
    <property type="entry name" value="CheW"/>
    <property type="match status" value="1"/>
</dbReference>
<dbReference type="Pfam" id="PF01584">
    <property type="entry name" value="CheW"/>
    <property type="match status" value="1"/>
</dbReference>
<dbReference type="Gene3D" id="2.40.50.180">
    <property type="entry name" value="CheA-289, Domain 4"/>
    <property type="match status" value="1"/>
</dbReference>
<organism evidence="6">
    <name type="scientific">Candidatus Moduliflexus flocculans</name>
    <dbReference type="NCBI Taxonomy" id="1499966"/>
    <lineage>
        <taxon>Bacteria</taxon>
        <taxon>Candidatus Moduliflexota</taxon>
        <taxon>Candidatus Moduliflexia</taxon>
        <taxon>Candidatus Moduliflexales</taxon>
        <taxon>Candidatus Moduliflexaceae</taxon>
    </lineage>
</organism>
<sequence>MQTHNDYFSYHTGERQQEDSGEIQLVSFFIGEEEFGADILMVQEIIRMQPITRVPNAPHFVEGVINLRGKVIPIVDLRKRLHVQGTDDPRKIRIIVVDVAGKITGFIVDAVSQVLRISQNTIEPAPSIIMGEIDSDYITGVSKLGDKLLILLDFNNILNKTEQKKLQEVDV</sequence>
<dbReference type="STRING" id="1499966.U14_03749"/>
<dbReference type="PANTHER" id="PTHR22617">
    <property type="entry name" value="CHEMOTAXIS SENSOR HISTIDINE KINASE-RELATED"/>
    <property type="match status" value="1"/>
</dbReference>
<keyword evidence="3" id="KW-0963">Cytoplasm</keyword>
<proteinExistence type="predicted"/>
<gene>
    <name evidence="6" type="ORF">U14_03749</name>
</gene>
<name>A0A081BQ32_9BACT</name>
<evidence type="ECO:0000313" key="6">
    <source>
        <dbReference type="EMBL" id="GAK52498.1"/>
    </source>
</evidence>
<dbReference type="SUPFAM" id="SSF50341">
    <property type="entry name" value="CheW-like"/>
    <property type="match status" value="1"/>
</dbReference>
<dbReference type="InterPro" id="IPR036061">
    <property type="entry name" value="CheW-like_dom_sf"/>
</dbReference>
<dbReference type="FunFam" id="2.40.50.180:FF:000002">
    <property type="entry name" value="Chemotaxis protein CheW"/>
    <property type="match status" value="1"/>
</dbReference>
<dbReference type="PROSITE" id="PS50851">
    <property type="entry name" value="CHEW"/>
    <property type="match status" value="1"/>
</dbReference>
<evidence type="ECO:0000313" key="7">
    <source>
        <dbReference type="Proteomes" id="UP000030700"/>
    </source>
</evidence>
<dbReference type="PANTHER" id="PTHR22617:SF23">
    <property type="entry name" value="CHEMOTAXIS PROTEIN CHEW"/>
    <property type="match status" value="1"/>
</dbReference>
<dbReference type="AlphaFoldDB" id="A0A081BQ32"/>
<dbReference type="Gene3D" id="2.30.30.40">
    <property type="entry name" value="SH3 Domains"/>
    <property type="match status" value="1"/>
</dbReference>
<dbReference type="Proteomes" id="UP000030700">
    <property type="component" value="Unassembled WGS sequence"/>
</dbReference>
<keyword evidence="4" id="KW-0145">Chemotaxis</keyword>
<protein>
    <recommendedName>
        <fullName evidence="2">Chemotaxis protein CheW</fullName>
    </recommendedName>
</protein>
<dbReference type="GO" id="GO:0005829">
    <property type="term" value="C:cytosol"/>
    <property type="evidence" value="ECO:0007669"/>
    <property type="project" value="TreeGrafter"/>
</dbReference>
<feature type="domain" description="CheW-like" evidence="5">
    <location>
        <begin position="22"/>
        <end position="163"/>
    </location>
</feature>
<dbReference type="CDD" id="cd00732">
    <property type="entry name" value="CheW"/>
    <property type="match status" value="1"/>
</dbReference>
<dbReference type="GO" id="GO:0007165">
    <property type="term" value="P:signal transduction"/>
    <property type="evidence" value="ECO:0007669"/>
    <property type="project" value="InterPro"/>
</dbReference>
<accession>A0A081BQ32</accession>
<dbReference type="InterPro" id="IPR002545">
    <property type="entry name" value="CheW-lke_dom"/>
</dbReference>
<dbReference type="InterPro" id="IPR039315">
    <property type="entry name" value="CheW"/>
</dbReference>
<keyword evidence="7" id="KW-1185">Reference proteome</keyword>
<reference evidence="6" key="1">
    <citation type="journal article" date="2015" name="PeerJ">
        <title>First genomic representation of candidate bacterial phylum KSB3 points to enhanced environmental sensing as a trigger of wastewater bulking.</title>
        <authorList>
            <person name="Sekiguchi Y."/>
            <person name="Ohashi A."/>
            <person name="Parks D.H."/>
            <person name="Yamauchi T."/>
            <person name="Tyson G.W."/>
            <person name="Hugenholtz P."/>
        </authorList>
    </citation>
    <scope>NUCLEOTIDE SEQUENCE [LARGE SCALE GENOMIC DNA]</scope>
</reference>
<dbReference type="EMBL" id="DF820458">
    <property type="protein sequence ID" value="GAK52498.1"/>
    <property type="molecule type" value="Genomic_DNA"/>
</dbReference>
<evidence type="ECO:0000256" key="3">
    <source>
        <dbReference type="ARBA" id="ARBA00022490"/>
    </source>
</evidence>
<evidence type="ECO:0000259" key="5">
    <source>
        <dbReference type="PROSITE" id="PS50851"/>
    </source>
</evidence>
<dbReference type="HOGENOM" id="CLU_048995_3_1_0"/>